<dbReference type="AlphaFoldDB" id="A0A1G6I4F3"/>
<keyword evidence="4" id="KW-0479">Metal-binding</keyword>
<dbReference type="PANTHER" id="PTHR43787">
    <property type="entry name" value="FEMO COFACTOR BIOSYNTHESIS PROTEIN NIFB-RELATED"/>
    <property type="match status" value="1"/>
</dbReference>
<proteinExistence type="predicted"/>
<reference evidence="9" key="1">
    <citation type="submission" date="2016-10" db="EMBL/GenBank/DDBJ databases">
        <authorList>
            <person name="Varghese N."/>
            <person name="Submissions S."/>
        </authorList>
    </citation>
    <scope>NUCLEOTIDE SEQUENCE [LARGE SCALE GENOMIC DNA]</scope>
    <source>
        <strain evidence="9">DSM 18609</strain>
    </source>
</reference>
<evidence type="ECO:0000256" key="1">
    <source>
        <dbReference type="ARBA" id="ARBA00001966"/>
    </source>
</evidence>
<dbReference type="EMBL" id="FMZH01000001">
    <property type="protein sequence ID" value="SDC01310.1"/>
    <property type="molecule type" value="Genomic_DNA"/>
</dbReference>
<evidence type="ECO:0000256" key="6">
    <source>
        <dbReference type="ARBA" id="ARBA00023014"/>
    </source>
</evidence>
<evidence type="ECO:0000313" key="8">
    <source>
        <dbReference type="EMBL" id="SDC01310.1"/>
    </source>
</evidence>
<dbReference type="InterPro" id="IPR007197">
    <property type="entry name" value="rSAM"/>
</dbReference>
<protein>
    <recommendedName>
        <fullName evidence="7">Radical SAM core domain-containing protein</fullName>
    </recommendedName>
</protein>
<sequence length="450" mass="53011">MLDALKNRVKVKKKNGMKNSQFNTSFFYNGKFVLYNSLNNNFILLEPIVYELYQAAAKENQIDEISKYHEELYDILLENEIIVKDEVDEVKKVIDLRQKIDMNEDHYHLTINPTMNCNFKCWYCYESHIKSSKLDNVNLMRITSLIHKETEKPIKSFTISWFGGEPLLYYAQNVLPIIKFTHERCKEKEIQFLCTFTTNGYLIDDEMIEDFKKYEVNGFQITLDGNEEEHNKVRYVHKNKGSYREILENVFKLCRNNIIVSLRINYTQEKLATVHDIYNDLQHLEASARAYLKVDFQRVWQAEDSKESREEVLGLMNKFSNDGFKVSAVISNVDYVRNSCYADKKNHATINYDGNVFKCTARDFDAKNREGLLNTNGEIEWNEKYYHRLDAKFKNKPCLSCRLLPICNGGCSQQALEHAKEYCMYDFDEDRKTEVVKNKFLLMLNNITVA</sequence>
<gene>
    <name evidence="8" type="ORF">SAMN04488024_10124</name>
</gene>
<dbReference type="SFLD" id="SFLDG01067">
    <property type="entry name" value="SPASM/twitch_domain_containing"/>
    <property type="match status" value="1"/>
</dbReference>
<evidence type="ECO:0000256" key="4">
    <source>
        <dbReference type="ARBA" id="ARBA00022723"/>
    </source>
</evidence>
<dbReference type="UniPathway" id="UPA00782"/>
<dbReference type="SFLD" id="SFLDS00029">
    <property type="entry name" value="Radical_SAM"/>
    <property type="match status" value="1"/>
</dbReference>
<dbReference type="InterPro" id="IPR013785">
    <property type="entry name" value="Aldolase_TIM"/>
</dbReference>
<keyword evidence="6" id="KW-0411">Iron-sulfur</keyword>
<evidence type="ECO:0000256" key="5">
    <source>
        <dbReference type="ARBA" id="ARBA00023004"/>
    </source>
</evidence>
<keyword evidence="9" id="KW-1185">Reference proteome</keyword>
<keyword evidence="2" id="KW-0004">4Fe-4S</keyword>
<dbReference type="GO" id="GO:0003824">
    <property type="term" value="F:catalytic activity"/>
    <property type="evidence" value="ECO:0007669"/>
    <property type="project" value="InterPro"/>
</dbReference>
<organism evidence="8 9">
    <name type="scientific">Pedobacter soli</name>
    <dbReference type="NCBI Taxonomy" id="390242"/>
    <lineage>
        <taxon>Bacteria</taxon>
        <taxon>Pseudomonadati</taxon>
        <taxon>Bacteroidota</taxon>
        <taxon>Sphingobacteriia</taxon>
        <taxon>Sphingobacteriales</taxon>
        <taxon>Sphingobacteriaceae</taxon>
        <taxon>Pedobacter</taxon>
    </lineage>
</organism>
<dbReference type="SMART" id="SM00729">
    <property type="entry name" value="Elp3"/>
    <property type="match status" value="1"/>
</dbReference>
<keyword evidence="3" id="KW-0949">S-adenosyl-L-methionine</keyword>
<evidence type="ECO:0000259" key="7">
    <source>
        <dbReference type="PROSITE" id="PS51918"/>
    </source>
</evidence>
<dbReference type="PROSITE" id="PS51918">
    <property type="entry name" value="RADICAL_SAM"/>
    <property type="match status" value="1"/>
</dbReference>
<dbReference type="CDD" id="cd01335">
    <property type="entry name" value="Radical_SAM"/>
    <property type="match status" value="1"/>
</dbReference>
<dbReference type="GO" id="GO:0051539">
    <property type="term" value="F:4 iron, 4 sulfur cluster binding"/>
    <property type="evidence" value="ECO:0007669"/>
    <property type="project" value="UniProtKB-KW"/>
</dbReference>
<dbReference type="PANTHER" id="PTHR43787:SF3">
    <property type="entry name" value="ARYLSULFATASE REGULATORY PROTEIN"/>
    <property type="match status" value="1"/>
</dbReference>
<dbReference type="Proteomes" id="UP000199455">
    <property type="component" value="Unassembled WGS sequence"/>
</dbReference>
<dbReference type="STRING" id="390242.SAMN04488024_10124"/>
<evidence type="ECO:0000256" key="3">
    <source>
        <dbReference type="ARBA" id="ARBA00022691"/>
    </source>
</evidence>
<comment type="cofactor">
    <cofactor evidence="1">
        <name>[4Fe-4S] cluster</name>
        <dbReference type="ChEBI" id="CHEBI:49883"/>
    </cofactor>
</comment>
<name>A0A1G6I4F3_9SPHI</name>
<dbReference type="InterPro" id="IPR023885">
    <property type="entry name" value="4Fe4S-binding_SPASM_dom"/>
</dbReference>
<dbReference type="InterPro" id="IPR058240">
    <property type="entry name" value="rSAM_sf"/>
</dbReference>
<dbReference type="NCBIfam" id="TIGR04085">
    <property type="entry name" value="rSAM_more_4Fe4S"/>
    <property type="match status" value="1"/>
</dbReference>
<dbReference type="SUPFAM" id="SSF102114">
    <property type="entry name" value="Radical SAM enzymes"/>
    <property type="match status" value="1"/>
</dbReference>
<accession>A0A1G6I4F3</accession>
<dbReference type="Pfam" id="PF04055">
    <property type="entry name" value="Radical_SAM"/>
    <property type="match status" value="1"/>
</dbReference>
<feature type="domain" description="Radical SAM core" evidence="7">
    <location>
        <begin position="103"/>
        <end position="325"/>
    </location>
</feature>
<dbReference type="Gene3D" id="3.20.20.70">
    <property type="entry name" value="Aldolase class I"/>
    <property type="match status" value="1"/>
</dbReference>
<dbReference type="InterPro" id="IPR006638">
    <property type="entry name" value="Elp3/MiaA/NifB-like_rSAM"/>
</dbReference>
<keyword evidence="5" id="KW-0408">Iron</keyword>
<evidence type="ECO:0000313" key="9">
    <source>
        <dbReference type="Proteomes" id="UP000199455"/>
    </source>
</evidence>
<evidence type="ECO:0000256" key="2">
    <source>
        <dbReference type="ARBA" id="ARBA00022485"/>
    </source>
</evidence>
<dbReference type="GO" id="GO:0046872">
    <property type="term" value="F:metal ion binding"/>
    <property type="evidence" value="ECO:0007669"/>
    <property type="project" value="UniProtKB-KW"/>
</dbReference>